<name>A0AA38GTQ6_TAXCH</name>
<proteinExistence type="predicted"/>
<gene>
    <name evidence="2" type="ORF">KI387_000055</name>
</gene>
<feature type="compositionally biased region" description="Basic and acidic residues" evidence="1">
    <location>
        <begin position="245"/>
        <end position="261"/>
    </location>
</feature>
<dbReference type="AlphaFoldDB" id="A0AA38GTQ6"/>
<organism evidence="2 3">
    <name type="scientific">Taxus chinensis</name>
    <name type="common">Chinese yew</name>
    <name type="synonym">Taxus wallichiana var. chinensis</name>
    <dbReference type="NCBI Taxonomy" id="29808"/>
    <lineage>
        <taxon>Eukaryota</taxon>
        <taxon>Viridiplantae</taxon>
        <taxon>Streptophyta</taxon>
        <taxon>Embryophyta</taxon>
        <taxon>Tracheophyta</taxon>
        <taxon>Spermatophyta</taxon>
        <taxon>Pinopsida</taxon>
        <taxon>Pinidae</taxon>
        <taxon>Conifers II</taxon>
        <taxon>Cupressales</taxon>
        <taxon>Taxaceae</taxon>
        <taxon>Taxus</taxon>
    </lineage>
</organism>
<accession>A0AA38GTQ6</accession>
<feature type="region of interest" description="Disordered" evidence="1">
    <location>
        <begin position="239"/>
        <end position="284"/>
    </location>
</feature>
<protein>
    <submittedName>
        <fullName evidence="2">Uncharacterized protein</fullName>
    </submittedName>
</protein>
<feature type="compositionally biased region" description="Basic and acidic residues" evidence="1">
    <location>
        <begin position="272"/>
        <end position="284"/>
    </location>
</feature>
<sequence>MDEFLGLLCLDTSYGIIDSGLWLAAMPVFLSSTGCCSGFAPFCSIMFHGSAFFFSSVELKVPTRVFIIGRCGFHSWDELVRFNLHNSLRILPGFVGSSLTKCSCIQSLTWLIRVWPDWGFTVGISTCHLCIFALPVKDELGCAVFFSGFKLRPLGSSLVVSLGVVLHSPAALDHCEPHWLSQPFTPSLAVVCGLHSPTRPFPARCELHLLRQSLGDQTRDMLGNGGDIVLQKHKMRGSSLAPALAREDRGMSTERHRESEPSHLSPRAQAKRKADRDDFQMKDEDVQVKKRNIGSQDAANGFRERDSTVRLLNSSKAHYDDSNPVKRIVNGRRYMYEDDLSDNEQNFKRKITSHRCEISEEWDEDKYPDSSGCTSKKFERSQSSE</sequence>
<comment type="caution">
    <text evidence="2">The sequence shown here is derived from an EMBL/GenBank/DDBJ whole genome shotgun (WGS) entry which is preliminary data.</text>
</comment>
<dbReference type="Proteomes" id="UP000824469">
    <property type="component" value="Unassembled WGS sequence"/>
</dbReference>
<keyword evidence="3" id="KW-1185">Reference proteome</keyword>
<dbReference type="EMBL" id="JAHRHJ020000001">
    <property type="protein sequence ID" value="KAH9327947.1"/>
    <property type="molecule type" value="Genomic_DNA"/>
</dbReference>
<feature type="compositionally biased region" description="Basic and acidic residues" evidence="1">
    <location>
        <begin position="376"/>
        <end position="385"/>
    </location>
</feature>
<evidence type="ECO:0000313" key="3">
    <source>
        <dbReference type="Proteomes" id="UP000824469"/>
    </source>
</evidence>
<evidence type="ECO:0000313" key="2">
    <source>
        <dbReference type="EMBL" id="KAH9327947.1"/>
    </source>
</evidence>
<reference evidence="2 3" key="1">
    <citation type="journal article" date="2021" name="Nat. Plants">
        <title>The Taxus genome provides insights into paclitaxel biosynthesis.</title>
        <authorList>
            <person name="Xiong X."/>
            <person name="Gou J."/>
            <person name="Liao Q."/>
            <person name="Li Y."/>
            <person name="Zhou Q."/>
            <person name="Bi G."/>
            <person name="Li C."/>
            <person name="Du R."/>
            <person name="Wang X."/>
            <person name="Sun T."/>
            <person name="Guo L."/>
            <person name="Liang H."/>
            <person name="Lu P."/>
            <person name="Wu Y."/>
            <person name="Zhang Z."/>
            <person name="Ro D.K."/>
            <person name="Shang Y."/>
            <person name="Huang S."/>
            <person name="Yan J."/>
        </authorList>
    </citation>
    <scope>NUCLEOTIDE SEQUENCE [LARGE SCALE GENOMIC DNA]</scope>
    <source>
        <strain evidence="2">Ta-2019</strain>
    </source>
</reference>
<feature type="region of interest" description="Disordered" evidence="1">
    <location>
        <begin position="360"/>
        <end position="385"/>
    </location>
</feature>
<evidence type="ECO:0000256" key="1">
    <source>
        <dbReference type="SAM" id="MobiDB-lite"/>
    </source>
</evidence>